<name>A0A401QCF0_SCYTO</name>
<dbReference type="Gene3D" id="1.10.555.10">
    <property type="entry name" value="Rho GTPase activation protein"/>
    <property type="match status" value="1"/>
</dbReference>
<dbReference type="GO" id="GO:0035556">
    <property type="term" value="P:intracellular signal transduction"/>
    <property type="evidence" value="ECO:0007669"/>
    <property type="project" value="InterPro"/>
</dbReference>
<dbReference type="InterPro" id="IPR008936">
    <property type="entry name" value="Rho_GTPase_activation_prot"/>
</dbReference>
<comment type="subcellular location">
    <subcellularLocation>
        <location evidence="1">Cytoplasm</location>
    </subcellularLocation>
</comment>
<sequence length="83" mass="9399">HPGRQEQIQAVYSVLDQLPGHIHCTLERLIFHLVKVAVLEEMNRMSPNALAIVFAPCILRSPDNSDPLTSMKDVSKTTMWVFI</sequence>
<protein>
    <recommendedName>
        <fullName evidence="3">Rho-GAP domain-containing protein</fullName>
    </recommendedName>
</protein>
<dbReference type="GO" id="GO:0051015">
    <property type="term" value="F:actin filament binding"/>
    <property type="evidence" value="ECO:0007669"/>
    <property type="project" value="TreeGrafter"/>
</dbReference>
<evidence type="ECO:0000256" key="1">
    <source>
        <dbReference type="ARBA" id="ARBA00004496"/>
    </source>
</evidence>
<evidence type="ECO:0000313" key="5">
    <source>
        <dbReference type="Proteomes" id="UP000288216"/>
    </source>
</evidence>
<dbReference type="PROSITE" id="PS50238">
    <property type="entry name" value="RHOGAP"/>
    <property type="match status" value="1"/>
</dbReference>
<organism evidence="4 5">
    <name type="scientific">Scyliorhinus torazame</name>
    <name type="common">Cloudy catshark</name>
    <name type="synonym">Catulus torazame</name>
    <dbReference type="NCBI Taxonomy" id="75743"/>
    <lineage>
        <taxon>Eukaryota</taxon>
        <taxon>Metazoa</taxon>
        <taxon>Chordata</taxon>
        <taxon>Craniata</taxon>
        <taxon>Vertebrata</taxon>
        <taxon>Chondrichthyes</taxon>
        <taxon>Elasmobranchii</taxon>
        <taxon>Galeomorphii</taxon>
        <taxon>Galeoidea</taxon>
        <taxon>Carcharhiniformes</taxon>
        <taxon>Scyliorhinidae</taxon>
        <taxon>Scyliorhinus</taxon>
    </lineage>
</organism>
<dbReference type="GO" id="GO:0000146">
    <property type="term" value="F:microfilament motor activity"/>
    <property type="evidence" value="ECO:0007669"/>
    <property type="project" value="InterPro"/>
</dbReference>
<dbReference type="EMBL" id="BFAA01035470">
    <property type="protein sequence ID" value="GCB83054.1"/>
    <property type="molecule type" value="Genomic_DNA"/>
</dbReference>
<dbReference type="STRING" id="75743.A0A401QCF0"/>
<dbReference type="OrthoDB" id="10055605at2759"/>
<dbReference type="GO" id="GO:0005524">
    <property type="term" value="F:ATP binding"/>
    <property type="evidence" value="ECO:0007669"/>
    <property type="project" value="TreeGrafter"/>
</dbReference>
<dbReference type="Pfam" id="PF00620">
    <property type="entry name" value="RhoGAP"/>
    <property type="match status" value="1"/>
</dbReference>
<dbReference type="OMA" id="TVIFAPC"/>
<reference evidence="4 5" key="1">
    <citation type="journal article" date="2018" name="Nat. Ecol. Evol.">
        <title>Shark genomes provide insights into elasmobranch evolution and the origin of vertebrates.</title>
        <authorList>
            <person name="Hara Y"/>
            <person name="Yamaguchi K"/>
            <person name="Onimaru K"/>
            <person name="Kadota M"/>
            <person name="Koyanagi M"/>
            <person name="Keeley SD"/>
            <person name="Tatsumi K"/>
            <person name="Tanaka K"/>
            <person name="Motone F"/>
            <person name="Kageyama Y"/>
            <person name="Nozu R"/>
            <person name="Adachi N"/>
            <person name="Nishimura O"/>
            <person name="Nakagawa R"/>
            <person name="Tanegashima C"/>
            <person name="Kiyatake I"/>
            <person name="Matsumoto R"/>
            <person name="Murakumo K"/>
            <person name="Nishida K"/>
            <person name="Terakita A"/>
            <person name="Kuratani S"/>
            <person name="Sato K"/>
            <person name="Hyodo S Kuraku.S."/>
        </authorList>
    </citation>
    <scope>NUCLEOTIDE SEQUENCE [LARGE SCALE GENOMIC DNA]</scope>
</reference>
<proteinExistence type="predicted"/>
<feature type="non-terminal residue" evidence="4">
    <location>
        <position position="1"/>
    </location>
</feature>
<feature type="domain" description="Rho-GAP" evidence="3">
    <location>
        <begin position="1"/>
        <end position="83"/>
    </location>
</feature>
<dbReference type="PANTHER" id="PTHR46184">
    <property type="entry name" value="UNCONVENTIONAL MYOSIN-IXB-LIKE PROTEIN"/>
    <property type="match status" value="1"/>
</dbReference>
<dbReference type="GO" id="GO:0005096">
    <property type="term" value="F:GTPase activator activity"/>
    <property type="evidence" value="ECO:0007669"/>
    <property type="project" value="InterPro"/>
</dbReference>
<keyword evidence="2" id="KW-0963">Cytoplasm</keyword>
<comment type="caution">
    <text evidence="4">The sequence shown here is derived from an EMBL/GenBank/DDBJ whole genome shotgun (WGS) entry which is preliminary data.</text>
</comment>
<dbReference type="GO" id="GO:0016887">
    <property type="term" value="F:ATP hydrolysis activity"/>
    <property type="evidence" value="ECO:0007669"/>
    <property type="project" value="TreeGrafter"/>
</dbReference>
<evidence type="ECO:0000259" key="3">
    <source>
        <dbReference type="PROSITE" id="PS50238"/>
    </source>
</evidence>
<evidence type="ECO:0000256" key="2">
    <source>
        <dbReference type="ARBA" id="ARBA00022490"/>
    </source>
</evidence>
<dbReference type="GO" id="GO:0030048">
    <property type="term" value="P:actin filament-based movement"/>
    <property type="evidence" value="ECO:0007669"/>
    <property type="project" value="TreeGrafter"/>
</dbReference>
<dbReference type="GO" id="GO:0005884">
    <property type="term" value="C:actin filament"/>
    <property type="evidence" value="ECO:0007669"/>
    <property type="project" value="TreeGrafter"/>
</dbReference>
<dbReference type="PANTHER" id="PTHR46184:SF2">
    <property type="entry name" value="UNCONVENTIONAL MYOSIN-IXB"/>
    <property type="match status" value="1"/>
</dbReference>
<dbReference type="GO" id="GO:0005737">
    <property type="term" value="C:cytoplasm"/>
    <property type="evidence" value="ECO:0007669"/>
    <property type="project" value="UniProtKB-SubCell"/>
</dbReference>
<evidence type="ECO:0000313" key="4">
    <source>
        <dbReference type="EMBL" id="GCB83054.1"/>
    </source>
</evidence>
<dbReference type="GO" id="GO:0030027">
    <property type="term" value="C:lamellipodium"/>
    <property type="evidence" value="ECO:0007669"/>
    <property type="project" value="TreeGrafter"/>
</dbReference>
<keyword evidence="5" id="KW-1185">Reference proteome</keyword>
<accession>A0A401QCF0</accession>
<dbReference type="GO" id="GO:0072673">
    <property type="term" value="P:lamellipodium morphogenesis"/>
    <property type="evidence" value="ECO:0007669"/>
    <property type="project" value="TreeGrafter"/>
</dbReference>
<dbReference type="GO" id="GO:0001726">
    <property type="term" value="C:ruffle"/>
    <property type="evidence" value="ECO:0007669"/>
    <property type="project" value="TreeGrafter"/>
</dbReference>
<dbReference type="Proteomes" id="UP000288216">
    <property type="component" value="Unassembled WGS sequence"/>
</dbReference>
<gene>
    <name evidence="4" type="ORF">scyTo_0023898</name>
</gene>
<dbReference type="SUPFAM" id="SSF48350">
    <property type="entry name" value="GTPase activation domain, GAP"/>
    <property type="match status" value="1"/>
</dbReference>
<dbReference type="InterPro" id="IPR046987">
    <property type="entry name" value="Myo9"/>
</dbReference>
<dbReference type="InterPro" id="IPR000198">
    <property type="entry name" value="RhoGAP_dom"/>
</dbReference>
<dbReference type="AlphaFoldDB" id="A0A401QCF0"/>